<dbReference type="InterPro" id="IPR027351">
    <property type="entry name" value="(+)RNA_virus_helicase_core_dom"/>
</dbReference>
<dbReference type="InterPro" id="IPR002588">
    <property type="entry name" value="Alphavirus-like_MT_dom"/>
</dbReference>
<dbReference type="EMBL" id="LC496469">
    <property type="protein sequence ID" value="BBM96680.1"/>
    <property type="molecule type" value="Genomic_RNA"/>
</dbReference>
<comment type="similarity">
    <text evidence="2">Belongs to the bromoviridae replication protein 1a family.</text>
</comment>
<feature type="domain" description="Alphavirus-like MT" evidence="11">
    <location>
        <begin position="78"/>
        <end position="264"/>
    </location>
</feature>
<protein>
    <recommendedName>
        <fullName evidence="3">Replication protein 1a</fullName>
    </recommendedName>
</protein>
<organism evidence="12">
    <name type="scientific">Ilarvirus APLPV</name>
    <dbReference type="NCBI Taxonomy" id="134632"/>
    <lineage>
        <taxon>Viruses</taxon>
        <taxon>Riboviria</taxon>
        <taxon>Orthornavirae</taxon>
        <taxon>Kitrinoviricota</taxon>
        <taxon>Alsuviricetes</taxon>
        <taxon>Martellivirales</taxon>
        <taxon>Bromoviridae</taxon>
        <taxon>Ilarvirus</taxon>
    </lineage>
</organism>
<dbReference type="InterPro" id="IPR027417">
    <property type="entry name" value="P-loop_NTPase"/>
</dbReference>
<name>A0A5A4UB85_9BROM</name>
<comment type="subcellular location">
    <subcellularLocation>
        <location evidence="1">Host endoplasmic reticulum membrane</location>
        <topology evidence="1">Peripheral membrane protein</topology>
    </subcellularLocation>
</comment>
<evidence type="ECO:0000256" key="9">
    <source>
        <dbReference type="SAM" id="Coils"/>
    </source>
</evidence>
<dbReference type="Pfam" id="PF01660">
    <property type="entry name" value="Vmethyltransf"/>
    <property type="match status" value="1"/>
</dbReference>
<dbReference type="Pfam" id="PF01443">
    <property type="entry name" value="Viral_helicase1"/>
    <property type="match status" value="1"/>
</dbReference>
<dbReference type="GO" id="GO:0016787">
    <property type="term" value="F:hydrolase activity"/>
    <property type="evidence" value="ECO:0007669"/>
    <property type="project" value="UniProtKB-KW"/>
</dbReference>
<evidence type="ECO:0000259" key="10">
    <source>
        <dbReference type="PROSITE" id="PS51657"/>
    </source>
</evidence>
<dbReference type="GO" id="GO:0016556">
    <property type="term" value="P:mRNA modification"/>
    <property type="evidence" value="ECO:0007669"/>
    <property type="project" value="InterPro"/>
</dbReference>
<keyword evidence="5" id="KW-0547">Nucleotide-binding</keyword>
<dbReference type="GO" id="GO:0003723">
    <property type="term" value="F:RNA binding"/>
    <property type="evidence" value="ECO:0007669"/>
    <property type="project" value="InterPro"/>
</dbReference>
<evidence type="ECO:0000256" key="2">
    <source>
        <dbReference type="ARBA" id="ARBA00010328"/>
    </source>
</evidence>
<dbReference type="PROSITE" id="PS51657">
    <property type="entry name" value="PSRV_HELICASE"/>
    <property type="match status" value="1"/>
</dbReference>
<evidence type="ECO:0000256" key="1">
    <source>
        <dbReference type="ARBA" id="ARBA00004291"/>
    </source>
</evidence>
<dbReference type="GO" id="GO:0008174">
    <property type="term" value="F:mRNA methyltransferase activity"/>
    <property type="evidence" value="ECO:0007669"/>
    <property type="project" value="UniProtKB-UniRule"/>
</dbReference>
<feature type="domain" description="(+)RNA virus helicase C-terminal" evidence="10">
    <location>
        <begin position="746"/>
        <end position="1067"/>
    </location>
</feature>
<reference evidence="12" key="1">
    <citation type="submission" date="2019-08" db="EMBL/GenBank/DDBJ databases">
        <title>High-Throughput Sequencing of american plum pattern virus from peach pollen and development of isothermal amplification detection assay.</title>
        <authorList>
            <person name="Jeong R.D."/>
        </authorList>
    </citation>
    <scope>NUCLEOTIDE SEQUENCE</scope>
</reference>
<dbReference type="GO" id="GO:0006396">
    <property type="term" value="P:RNA processing"/>
    <property type="evidence" value="ECO:0007669"/>
    <property type="project" value="InterPro"/>
</dbReference>
<sequence length="1073" mass="121570">MTCDAQTTEISELLDAVLKARCADESSTVGKVFADYAAQKVRNSLGDSKVRRPLTVSFQLTPDQQALLRHNFPGREIRFSSSAPSSHSFAAAHRILETDFLYDCLSSEAPVIDLGGNFSTHLKNKRHNVHCCCPLLDYRDGARHTERIDSWDKYSKRTGDMTEPWYCRNTFQECTVVADYAMAVHSTSDIPLVELCSALRCHGVRKFVCTMMMTPEMLFQSSGYIPHFEVRWTVDKKADRIFFDFENAPNLGYDHKFSTLISYFQANCVDLGDHAYRVERRQDWGGVVVIDITYVDGYYRGLSLEGGRSCAWFSRIRDKVLVNTVSDFDPYSNDVVRKKVLMDRKVLTRVVEAAFRQYKPTTAMETAVQSIAMLLSSSTNHVIVNGVTMIAGTPLEIYEYVPVAVAVYKHVRHYYNMVSTIFNLINSEVQVKTSVPRFDPSAVPTVDMWGDAAMIEGAMEEVEITPSFIGSLFREQLISESDYERVVRLPGVSLKRWWEEFRAKHLGTKRSFLRIFSDPEFCIPFYDYVVANHGSFLQIFKQKDVEMGDLAKERKQSRELLRKSIREEEERKEAEERRLSKAVIRIAQWLEAHPNGKIPSGLGDIKDFIPVIHAKSEVNEGVKEGVVLNPYAENITEAIEYLDSVSTIQRRTMDSIQRRTMDSIINHCEGGRVISPAVFAGFEDLRIFKPSSNRWYAPFGKLPQAEEQYSFGYVVGGDRVTIHWAGGEFSVDTRKALSAYSAVFFDKSCVVDTSGPIRESLRGALTRDTNVEITLIDGVAGCGKTTKIVKSADIDREGGCLILTSNRNSAEELRSKVRGSQLVKSRVIRTVDSYLMTKNPPTADVVYFDECFLQHSGVILAAVTLAKAKKLYAFGDTEQIPFISRNPLFRFKHRFLTSNRRIECLDTFRSPADATFLLGKYFYKKKSQIKTTSRVQRSISVKPISSTDQIEVDKSAIYCCYTQAEKAELLSKPQFKNMEVATIHEKQGESVDKVIFFRLSKTSTDLTTGKHPVMGPCHALVALSRHKKEFVYYTRAATVDTSDCLYKACMDVPETKELYEVFTPSERSCLVLD</sequence>
<evidence type="ECO:0000256" key="4">
    <source>
        <dbReference type="ARBA" id="ARBA00022679"/>
    </source>
</evidence>
<keyword evidence="6" id="KW-0378">Hydrolase</keyword>
<keyword evidence="7" id="KW-0067">ATP-binding</keyword>
<evidence type="ECO:0000256" key="7">
    <source>
        <dbReference type="ARBA" id="ARBA00022840"/>
    </source>
</evidence>
<evidence type="ECO:0000256" key="6">
    <source>
        <dbReference type="ARBA" id="ARBA00022801"/>
    </source>
</evidence>
<keyword evidence="9" id="KW-0175">Coiled coil</keyword>
<dbReference type="SUPFAM" id="SSF52540">
    <property type="entry name" value="P-loop containing nucleoside triphosphate hydrolases"/>
    <property type="match status" value="1"/>
</dbReference>
<evidence type="ECO:0000256" key="8">
    <source>
        <dbReference type="ARBA" id="ARBA00023184"/>
    </source>
</evidence>
<evidence type="ECO:0000256" key="3">
    <source>
        <dbReference type="ARBA" id="ARBA00020856"/>
    </source>
</evidence>
<dbReference type="GO" id="GO:0005524">
    <property type="term" value="F:ATP binding"/>
    <property type="evidence" value="ECO:0007669"/>
    <property type="project" value="UniProtKB-KW"/>
</dbReference>
<evidence type="ECO:0000313" key="12">
    <source>
        <dbReference type="EMBL" id="BBM96680.1"/>
    </source>
</evidence>
<evidence type="ECO:0000256" key="5">
    <source>
        <dbReference type="ARBA" id="ARBA00022741"/>
    </source>
</evidence>
<evidence type="ECO:0000259" key="11">
    <source>
        <dbReference type="PROSITE" id="PS51743"/>
    </source>
</evidence>
<dbReference type="PROSITE" id="PS51743">
    <property type="entry name" value="ALPHAVIRUS_MT"/>
    <property type="match status" value="1"/>
</dbReference>
<dbReference type="GO" id="GO:0044167">
    <property type="term" value="C:host cell endoplasmic reticulum membrane"/>
    <property type="evidence" value="ECO:0007669"/>
    <property type="project" value="UniProtKB-SubCell"/>
</dbReference>
<keyword evidence="4" id="KW-0808">Transferase</keyword>
<dbReference type="Gene3D" id="3.40.50.300">
    <property type="entry name" value="P-loop containing nucleotide triphosphate hydrolases"/>
    <property type="match status" value="2"/>
</dbReference>
<proteinExistence type="inferred from homology"/>
<accession>A0A5A4UB85</accession>
<feature type="coiled-coil region" evidence="9">
    <location>
        <begin position="550"/>
        <end position="585"/>
    </location>
</feature>
<keyword evidence="8" id="KW-1038">Host endoplasmic reticulum</keyword>